<evidence type="ECO:0000256" key="1">
    <source>
        <dbReference type="ARBA" id="ARBA00004479"/>
    </source>
</evidence>
<sequence length="221" mass="22617">MFQAKEKCPFLCVAAIITLVLLTFPAANGKESNLSGENNNITSCSNASAESCCDTNNTNGFVCSLCKDADANITCKSTCDDGETDTCDAPAPITVGPITCDSLNVSTCCNSTEALNCSLCQVEDGTAEATCKADCDASAGERDTCVAPEPTTTPTPTPTTTTGSTGSTTGTTTPGKGGSSGQSFDGASFVGGIILSLGIVAIIFFGLKFYKARKDQTYHTL</sequence>
<keyword evidence="7" id="KW-0325">Glycoprotein</keyword>
<feature type="chain" id="PRO_5043910002" evidence="10">
    <location>
        <begin position="30"/>
        <end position="221"/>
    </location>
</feature>
<dbReference type="AlphaFoldDB" id="A0AAV4FL48"/>
<comment type="similarity">
    <text evidence="2">Belongs to the CD164 family.</text>
</comment>
<keyword evidence="3 9" id="KW-0812">Transmembrane</keyword>
<gene>
    <name evidence="11" type="ORF">ElyMa_005743700</name>
</gene>
<evidence type="ECO:0000256" key="7">
    <source>
        <dbReference type="ARBA" id="ARBA00023180"/>
    </source>
</evidence>
<accession>A0AAV4FL48</accession>
<evidence type="ECO:0000256" key="2">
    <source>
        <dbReference type="ARBA" id="ARBA00005341"/>
    </source>
</evidence>
<feature type="signal peptide" evidence="10">
    <location>
        <begin position="1"/>
        <end position="29"/>
    </location>
</feature>
<evidence type="ECO:0000256" key="10">
    <source>
        <dbReference type="SAM" id="SignalP"/>
    </source>
</evidence>
<dbReference type="GO" id="GO:0016020">
    <property type="term" value="C:membrane"/>
    <property type="evidence" value="ECO:0007669"/>
    <property type="project" value="UniProtKB-SubCell"/>
</dbReference>
<evidence type="ECO:0000256" key="4">
    <source>
        <dbReference type="ARBA" id="ARBA00022729"/>
    </source>
</evidence>
<comment type="caution">
    <text evidence="11">The sequence shown here is derived from an EMBL/GenBank/DDBJ whole genome shotgun (WGS) entry which is preliminary data.</text>
</comment>
<keyword evidence="6 9" id="KW-0472">Membrane</keyword>
<dbReference type="PANTHER" id="PTHR11337:SF8">
    <property type="entry name" value="VISGUN, ISOFORM E"/>
    <property type="match status" value="1"/>
</dbReference>
<evidence type="ECO:0000256" key="5">
    <source>
        <dbReference type="ARBA" id="ARBA00022989"/>
    </source>
</evidence>
<evidence type="ECO:0000256" key="9">
    <source>
        <dbReference type="SAM" id="Phobius"/>
    </source>
</evidence>
<keyword evidence="5 9" id="KW-1133">Transmembrane helix</keyword>
<keyword evidence="12" id="KW-1185">Reference proteome</keyword>
<proteinExistence type="inferred from homology"/>
<dbReference type="EMBL" id="BMAT01011506">
    <property type="protein sequence ID" value="GFR73997.1"/>
    <property type="molecule type" value="Genomic_DNA"/>
</dbReference>
<feature type="transmembrane region" description="Helical" evidence="9">
    <location>
        <begin position="189"/>
        <end position="210"/>
    </location>
</feature>
<organism evidence="11 12">
    <name type="scientific">Elysia marginata</name>
    <dbReference type="NCBI Taxonomy" id="1093978"/>
    <lineage>
        <taxon>Eukaryota</taxon>
        <taxon>Metazoa</taxon>
        <taxon>Spiralia</taxon>
        <taxon>Lophotrochozoa</taxon>
        <taxon>Mollusca</taxon>
        <taxon>Gastropoda</taxon>
        <taxon>Heterobranchia</taxon>
        <taxon>Euthyneura</taxon>
        <taxon>Panpulmonata</taxon>
        <taxon>Sacoglossa</taxon>
        <taxon>Placobranchoidea</taxon>
        <taxon>Plakobranchidae</taxon>
        <taxon>Elysia</taxon>
    </lineage>
</organism>
<name>A0AAV4FL48_9GAST</name>
<comment type="subcellular location">
    <subcellularLocation>
        <location evidence="1">Membrane</location>
        <topology evidence="1">Single-pass type I membrane protein</topology>
    </subcellularLocation>
</comment>
<feature type="region of interest" description="Disordered" evidence="8">
    <location>
        <begin position="141"/>
        <end position="181"/>
    </location>
</feature>
<feature type="compositionally biased region" description="Low complexity" evidence="8">
    <location>
        <begin position="158"/>
        <end position="174"/>
    </location>
</feature>
<dbReference type="Pfam" id="PF05283">
    <property type="entry name" value="MGC-24"/>
    <property type="match status" value="1"/>
</dbReference>
<evidence type="ECO:0000313" key="11">
    <source>
        <dbReference type="EMBL" id="GFR73997.1"/>
    </source>
</evidence>
<dbReference type="Proteomes" id="UP000762676">
    <property type="component" value="Unassembled WGS sequence"/>
</dbReference>
<dbReference type="PANTHER" id="PTHR11337">
    <property type="entry name" value="MUCIN/PORIMIN"/>
    <property type="match status" value="1"/>
</dbReference>
<evidence type="ECO:0000256" key="6">
    <source>
        <dbReference type="ARBA" id="ARBA00023136"/>
    </source>
</evidence>
<evidence type="ECO:0000256" key="3">
    <source>
        <dbReference type="ARBA" id="ARBA00022692"/>
    </source>
</evidence>
<dbReference type="InterPro" id="IPR007947">
    <property type="entry name" value="CD164_MGC24"/>
</dbReference>
<reference evidence="11 12" key="1">
    <citation type="journal article" date="2021" name="Elife">
        <title>Chloroplast acquisition without the gene transfer in kleptoplastic sea slugs, Plakobranchus ocellatus.</title>
        <authorList>
            <person name="Maeda T."/>
            <person name="Takahashi S."/>
            <person name="Yoshida T."/>
            <person name="Shimamura S."/>
            <person name="Takaki Y."/>
            <person name="Nagai Y."/>
            <person name="Toyoda A."/>
            <person name="Suzuki Y."/>
            <person name="Arimoto A."/>
            <person name="Ishii H."/>
            <person name="Satoh N."/>
            <person name="Nishiyama T."/>
            <person name="Hasebe M."/>
            <person name="Maruyama T."/>
            <person name="Minagawa J."/>
            <person name="Obokata J."/>
            <person name="Shigenobu S."/>
        </authorList>
    </citation>
    <scope>NUCLEOTIDE SEQUENCE [LARGE SCALE GENOMIC DNA]</scope>
</reference>
<dbReference type="GO" id="GO:0031410">
    <property type="term" value="C:cytoplasmic vesicle"/>
    <property type="evidence" value="ECO:0007669"/>
    <property type="project" value="TreeGrafter"/>
</dbReference>
<keyword evidence="4 10" id="KW-0732">Signal</keyword>
<evidence type="ECO:0000256" key="8">
    <source>
        <dbReference type="SAM" id="MobiDB-lite"/>
    </source>
</evidence>
<evidence type="ECO:0000313" key="12">
    <source>
        <dbReference type="Proteomes" id="UP000762676"/>
    </source>
</evidence>
<protein>
    <submittedName>
        <fullName evidence="11">Sialomucin core protein 24</fullName>
    </submittedName>
</protein>